<evidence type="ECO:0000256" key="5">
    <source>
        <dbReference type="SAM" id="SignalP"/>
    </source>
</evidence>
<keyword evidence="4" id="KW-0029">Amino-acid transport</keyword>
<comment type="similarity">
    <text evidence="1">Belongs to the leucine-binding protein family.</text>
</comment>
<dbReference type="KEGG" id="bvv:BHK69_22005"/>
<organism evidence="7 8">
    <name type="scientific">Bosea vaviloviae</name>
    <dbReference type="NCBI Taxonomy" id="1526658"/>
    <lineage>
        <taxon>Bacteria</taxon>
        <taxon>Pseudomonadati</taxon>
        <taxon>Pseudomonadota</taxon>
        <taxon>Alphaproteobacteria</taxon>
        <taxon>Hyphomicrobiales</taxon>
        <taxon>Boseaceae</taxon>
        <taxon>Bosea</taxon>
    </lineage>
</organism>
<sequence length="379" mass="40287">MKFMLKAVALAAALTAASPALAQDKVKLVTIAELSGPGATAGVNWKSGIELAVEEINAKGGILGRKIDFVAYDTQTNPANARAAVQRAIDEGTHAVLGPVYTGSILASMQVAQRAEIAQLAAGDGAAYTQQGNPFIFRTSLSQTAAMPKIAAYLKDVVKVKSVAVVWVNNDFGKGGHDAIVKELASRDIKVAADLSTEQGQADFTNDAIKIKNVQADAVFVYLNEEESARLLVALNDQKVGKPIIGETTILSSKVIELAGKAAEGVRGHVGQTIDAPIPALQEFGKRFQARFNFLPDHNGIKGYMAVHAVKWATEKQGKFEPTKLAATLRGATITPAEEPGILMETTFDKNGDVQRESFLAEVVDGRQKIIGRLPKISN</sequence>
<dbReference type="InterPro" id="IPR051010">
    <property type="entry name" value="BCAA_transport"/>
</dbReference>
<gene>
    <name evidence="7" type="ORF">BHK69_22005</name>
</gene>
<keyword evidence="2" id="KW-0813">Transport</keyword>
<feature type="domain" description="Leucine-binding protein" evidence="6">
    <location>
        <begin position="26"/>
        <end position="366"/>
    </location>
</feature>
<dbReference type="InterPro" id="IPR028081">
    <property type="entry name" value="Leu-bd"/>
</dbReference>
<evidence type="ECO:0000256" key="3">
    <source>
        <dbReference type="ARBA" id="ARBA00022729"/>
    </source>
</evidence>
<dbReference type="Gene3D" id="3.40.50.2300">
    <property type="match status" value="2"/>
</dbReference>
<feature type="chain" id="PRO_5009100059" evidence="5">
    <location>
        <begin position="23"/>
        <end position="379"/>
    </location>
</feature>
<evidence type="ECO:0000256" key="4">
    <source>
        <dbReference type="ARBA" id="ARBA00022970"/>
    </source>
</evidence>
<accession>A0A1D7U5Z2</accession>
<dbReference type="GO" id="GO:0006865">
    <property type="term" value="P:amino acid transport"/>
    <property type="evidence" value="ECO:0007669"/>
    <property type="project" value="UniProtKB-KW"/>
</dbReference>
<name>A0A1D7U5Z2_9HYPH</name>
<dbReference type="OrthoDB" id="9768099at2"/>
<dbReference type="SUPFAM" id="SSF53822">
    <property type="entry name" value="Periplasmic binding protein-like I"/>
    <property type="match status" value="1"/>
</dbReference>
<keyword evidence="3 5" id="KW-0732">Signal</keyword>
<dbReference type="RefSeq" id="WP_069691960.1">
    <property type="nucleotide sequence ID" value="NZ_CP017147.1"/>
</dbReference>
<evidence type="ECO:0000259" key="6">
    <source>
        <dbReference type="Pfam" id="PF13458"/>
    </source>
</evidence>
<dbReference type="Proteomes" id="UP000094969">
    <property type="component" value="Chromosome"/>
</dbReference>
<evidence type="ECO:0000256" key="1">
    <source>
        <dbReference type="ARBA" id="ARBA00010062"/>
    </source>
</evidence>
<feature type="signal peptide" evidence="5">
    <location>
        <begin position="1"/>
        <end position="22"/>
    </location>
</feature>
<evidence type="ECO:0000313" key="7">
    <source>
        <dbReference type="EMBL" id="AOO82754.1"/>
    </source>
</evidence>
<dbReference type="PRINTS" id="PR00337">
    <property type="entry name" value="LEUILEVALBP"/>
</dbReference>
<dbReference type="InterPro" id="IPR028082">
    <property type="entry name" value="Peripla_BP_I"/>
</dbReference>
<reference evidence="7 8" key="1">
    <citation type="journal article" date="2015" name="Antonie Van Leeuwenhoek">
        <title>Bosea vaviloviae sp. nov., a new species of slow-growing rhizobia isolated from nodules of the relict species Vavilovia formosa (Stev.) Fed.</title>
        <authorList>
            <person name="Safronova V.I."/>
            <person name="Kuznetsova I.G."/>
            <person name="Sazanova A.L."/>
            <person name="Kimeklis A.K."/>
            <person name="Belimov A.A."/>
            <person name="Andronov E.E."/>
            <person name="Pinaev A.G."/>
            <person name="Chizhevskaya E.P."/>
            <person name="Pukhaev A.R."/>
            <person name="Popov K.P."/>
            <person name="Willems A."/>
            <person name="Tikhonovich I.A."/>
        </authorList>
    </citation>
    <scope>NUCLEOTIDE SEQUENCE [LARGE SCALE GENOMIC DNA]</scope>
    <source>
        <strain evidence="7 8">Vaf18</strain>
    </source>
</reference>
<dbReference type="EMBL" id="CP017147">
    <property type="protein sequence ID" value="AOO82754.1"/>
    <property type="molecule type" value="Genomic_DNA"/>
</dbReference>
<dbReference type="InterPro" id="IPR000709">
    <property type="entry name" value="Leu_Ile_Val-bd"/>
</dbReference>
<evidence type="ECO:0000256" key="2">
    <source>
        <dbReference type="ARBA" id="ARBA00022448"/>
    </source>
</evidence>
<dbReference type="PANTHER" id="PTHR30483:SF6">
    <property type="entry name" value="PERIPLASMIC BINDING PROTEIN OF ABC TRANSPORTER FOR NATURAL AMINO ACIDS"/>
    <property type="match status" value="1"/>
</dbReference>
<dbReference type="PANTHER" id="PTHR30483">
    <property type="entry name" value="LEUCINE-SPECIFIC-BINDING PROTEIN"/>
    <property type="match status" value="1"/>
</dbReference>
<proteinExistence type="inferred from homology"/>
<protein>
    <submittedName>
        <fullName evidence="7">ABC transporter substrate-binding protein</fullName>
    </submittedName>
</protein>
<evidence type="ECO:0000313" key="8">
    <source>
        <dbReference type="Proteomes" id="UP000094969"/>
    </source>
</evidence>
<dbReference type="AlphaFoldDB" id="A0A1D7U5Z2"/>
<dbReference type="STRING" id="1526658.BHK69_22005"/>
<keyword evidence="8" id="KW-1185">Reference proteome</keyword>
<dbReference type="Pfam" id="PF13458">
    <property type="entry name" value="Peripla_BP_6"/>
    <property type="match status" value="1"/>
</dbReference>